<dbReference type="Proteomes" id="UP001501556">
    <property type="component" value="Unassembled WGS sequence"/>
</dbReference>
<feature type="domain" description="DSBA-like thioredoxin" evidence="1">
    <location>
        <begin position="24"/>
        <end position="217"/>
    </location>
</feature>
<dbReference type="SUPFAM" id="SSF52833">
    <property type="entry name" value="Thioredoxin-like"/>
    <property type="match status" value="1"/>
</dbReference>
<evidence type="ECO:0000313" key="3">
    <source>
        <dbReference type="Proteomes" id="UP001501556"/>
    </source>
</evidence>
<accession>A0ABP7QKH5</accession>
<dbReference type="EMBL" id="BAABDI010000022">
    <property type="protein sequence ID" value="GAA3982717.1"/>
    <property type="molecule type" value="Genomic_DNA"/>
</dbReference>
<sequence>MGKILLLMDPNSPAALPELLYIHDPLCGWCYGMSPVINRVQVEFAGRLDVSVLCGGMAVGARATPIAEGWGYIKNALGDVERAAGVQFGAAFKALAEVGTYLYDSEPPSRAIVAFRQLTQDPARAVAFAHAVQTALFRDGLDLNDAPTYATLLAPFGVEFAEFQRQWAAPETARATQQEFAAVVRIGVQGFPTAVLRIGEQGYVLARGYQPYEQLRAGLEQLLREEAGR</sequence>
<dbReference type="InterPro" id="IPR001853">
    <property type="entry name" value="DSBA-like_thioredoxin_dom"/>
</dbReference>
<gene>
    <name evidence="2" type="ORF">GCM10022407_30000</name>
</gene>
<dbReference type="PANTHER" id="PTHR13887">
    <property type="entry name" value="GLUTATHIONE S-TRANSFERASE KAPPA"/>
    <property type="match status" value="1"/>
</dbReference>
<comment type="caution">
    <text evidence="2">The sequence shown here is derived from an EMBL/GenBank/DDBJ whole genome shotgun (WGS) entry which is preliminary data.</text>
</comment>
<evidence type="ECO:0000259" key="1">
    <source>
        <dbReference type="Pfam" id="PF01323"/>
    </source>
</evidence>
<dbReference type="PANTHER" id="PTHR13887:SF54">
    <property type="entry name" value="DSBA FAMILY PROTEIN"/>
    <property type="match status" value="1"/>
</dbReference>
<dbReference type="CDD" id="cd03025">
    <property type="entry name" value="DsbA_FrnE_like"/>
    <property type="match status" value="1"/>
</dbReference>
<organism evidence="2 3">
    <name type="scientific">Hymenobacter antarcticus</name>
    <dbReference type="NCBI Taxonomy" id="486270"/>
    <lineage>
        <taxon>Bacteria</taxon>
        <taxon>Pseudomonadati</taxon>
        <taxon>Bacteroidota</taxon>
        <taxon>Cytophagia</taxon>
        <taxon>Cytophagales</taxon>
        <taxon>Hymenobacteraceae</taxon>
        <taxon>Hymenobacter</taxon>
    </lineage>
</organism>
<proteinExistence type="predicted"/>
<name>A0ABP7QKH5_9BACT</name>
<protein>
    <submittedName>
        <fullName evidence="2">DsbA family protein</fullName>
    </submittedName>
</protein>
<dbReference type="Pfam" id="PF01323">
    <property type="entry name" value="DSBA"/>
    <property type="match status" value="1"/>
</dbReference>
<dbReference type="Gene3D" id="3.40.30.10">
    <property type="entry name" value="Glutaredoxin"/>
    <property type="match status" value="1"/>
</dbReference>
<keyword evidence="3" id="KW-1185">Reference proteome</keyword>
<dbReference type="InterPro" id="IPR036249">
    <property type="entry name" value="Thioredoxin-like_sf"/>
</dbReference>
<dbReference type="Gene3D" id="1.10.472.60">
    <property type="entry name" value="putative protein disulfide isomerase domain"/>
    <property type="match status" value="1"/>
</dbReference>
<evidence type="ECO:0000313" key="2">
    <source>
        <dbReference type="EMBL" id="GAA3982717.1"/>
    </source>
</evidence>
<reference evidence="3" key="1">
    <citation type="journal article" date="2019" name="Int. J. Syst. Evol. Microbiol.">
        <title>The Global Catalogue of Microorganisms (GCM) 10K type strain sequencing project: providing services to taxonomists for standard genome sequencing and annotation.</title>
        <authorList>
            <consortium name="The Broad Institute Genomics Platform"/>
            <consortium name="The Broad Institute Genome Sequencing Center for Infectious Disease"/>
            <person name="Wu L."/>
            <person name="Ma J."/>
        </authorList>
    </citation>
    <scope>NUCLEOTIDE SEQUENCE [LARGE SCALE GENOMIC DNA]</scope>
    <source>
        <strain evidence="3">JCM 17217</strain>
    </source>
</reference>